<dbReference type="PANTHER" id="PTHR43028:SF5">
    <property type="entry name" value="3'(2'),5'-BISPHOSPHATE NUCLEOTIDASE 1"/>
    <property type="match status" value="1"/>
</dbReference>
<feature type="binding site" evidence="1">
    <location>
        <position position="86"/>
    </location>
    <ligand>
        <name>Mg(2+)</name>
        <dbReference type="ChEBI" id="CHEBI:18420"/>
        <label>1</label>
    </ligand>
</feature>
<feature type="binding site" evidence="1">
    <location>
        <position position="226"/>
    </location>
    <ligand>
        <name>Mg(2+)</name>
        <dbReference type="ChEBI" id="CHEBI:18420"/>
        <label>2</label>
    </ligand>
</feature>
<feature type="binding site" evidence="1">
    <location>
        <position position="66"/>
    </location>
    <ligand>
        <name>substrate</name>
    </ligand>
</feature>
<name>A0A101JPI0_CHLLI</name>
<gene>
    <name evidence="1" type="primary">cysQ</name>
    <name evidence="3" type="ORF">ASB62_03860</name>
</gene>
<keyword evidence="4" id="KW-1185">Reference proteome</keyword>
<dbReference type="EC" id="3.1.3.7" evidence="1"/>
<feature type="binding site" evidence="2">
    <location>
        <position position="86"/>
    </location>
    <ligand>
        <name>Mg(2+)</name>
        <dbReference type="ChEBI" id="CHEBI:18420"/>
        <label>1</label>
        <note>catalytic</note>
    </ligand>
</feature>
<dbReference type="Proteomes" id="UP000053937">
    <property type="component" value="Unassembled WGS sequence"/>
</dbReference>
<feature type="binding site" evidence="1">
    <location>
        <position position="86"/>
    </location>
    <ligand>
        <name>Mg(2+)</name>
        <dbReference type="ChEBI" id="CHEBI:18420"/>
        <label>2</label>
    </ligand>
</feature>
<dbReference type="OrthoDB" id="9772456at2"/>
<dbReference type="InterPro" id="IPR000760">
    <property type="entry name" value="Inositol_monophosphatase-like"/>
</dbReference>
<reference evidence="3 4" key="1">
    <citation type="submission" date="2015-10" db="EMBL/GenBank/DDBJ databases">
        <title>Draft Genome Sequence of Chlorobium limicola strain Frasassi Growing under Artificial Lighting in the Frasassi Cave System.</title>
        <authorList>
            <person name="Mansor M."/>
            <person name="Macalady J."/>
        </authorList>
    </citation>
    <scope>NUCLEOTIDE SEQUENCE [LARGE SCALE GENOMIC DNA]</scope>
    <source>
        <strain evidence="3 4">Frasassi</strain>
    </source>
</reference>
<evidence type="ECO:0000313" key="4">
    <source>
        <dbReference type="Proteomes" id="UP000053937"/>
    </source>
</evidence>
<accession>A0A101JPI0</accession>
<keyword evidence="1 2" id="KW-0479">Metal-binding</keyword>
<feature type="binding site" evidence="1">
    <location>
        <position position="66"/>
    </location>
    <ligand>
        <name>Mg(2+)</name>
        <dbReference type="ChEBI" id="CHEBI:18420"/>
        <label>1</label>
    </ligand>
</feature>
<feature type="binding site" evidence="1">
    <location>
        <position position="89"/>
    </location>
    <ligand>
        <name>Mg(2+)</name>
        <dbReference type="ChEBI" id="CHEBI:18420"/>
        <label>2</label>
    </ligand>
</feature>
<proteinExistence type="inferred from homology"/>
<protein>
    <recommendedName>
        <fullName evidence="1">3'(2'),5'-bisphosphate nucleotidase CysQ</fullName>
        <ecNumber evidence="1">3.1.3.7</ecNumber>
    </recommendedName>
    <alternativeName>
        <fullName evidence="1">3'(2'),5-bisphosphonucleoside 3'(2')-phosphohydrolase</fullName>
    </alternativeName>
    <alternativeName>
        <fullName evidence="1">3'-phosphoadenosine 5'-phosphate phosphatase</fullName>
        <shortName evidence="1">PAP phosphatase</shortName>
    </alternativeName>
</protein>
<dbReference type="AlphaFoldDB" id="A0A101JPI0"/>
<comment type="function">
    <text evidence="1">Converts adenosine-3',5'-bisphosphate (PAP) to AMP.</text>
</comment>
<dbReference type="GO" id="GO:0005886">
    <property type="term" value="C:plasma membrane"/>
    <property type="evidence" value="ECO:0007669"/>
    <property type="project" value="UniProtKB-SubCell"/>
</dbReference>
<organism evidence="3 4">
    <name type="scientific">Chlorobium limicola</name>
    <dbReference type="NCBI Taxonomy" id="1092"/>
    <lineage>
        <taxon>Bacteria</taxon>
        <taxon>Pseudomonadati</taxon>
        <taxon>Chlorobiota</taxon>
        <taxon>Chlorobiia</taxon>
        <taxon>Chlorobiales</taxon>
        <taxon>Chlorobiaceae</taxon>
        <taxon>Chlorobium/Pelodictyon group</taxon>
        <taxon>Chlorobium</taxon>
    </lineage>
</organism>
<feature type="binding site" evidence="1">
    <location>
        <position position="88"/>
    </location>
    <ligand>
        <name>Mg(2+)</name>
        <dbReference type="ChEBI" id="CHEBI:18420"/>
        <label>1</label>
    </ligand>
</feature>
<keyword evidence="1" id="KW-0472">Membrane</keyword>
<evidence type="ECO:0000256" key="1">
    <source>
        <dbReference type="HAMAP-Rule" id="MF_02095"/>
    </source>
</evidence>
<comment type="caution">
    <text evidence="3">The sequence shown here is derived from an EMBL/GenBank/DDBJ whole genome shotgun (WGS) entry which is preliminary data.</text>
</comment>
<keyword evidence="1" id="KW-0378">Hydrolase</keyword>
<feature type="binding site" evidence="1">
    <location>
        <begin position="88"/>
        <end position="91"/>
    </location>
    <ligand>
        <name>substrate</name>
    </ligand>
</feature>
<dbReference type="GO" id="GO:0000287">
    <property type="term" value="F:magnesium ion binding"/>
    <property type="evidence" value="ECO:0007669"/>
    <property type="project" value="UniProtKB-UniRule"/>
</dbReference>
<keyword evidence="1 2" id="KW-0460">Magnesium</keyword>
<dbReference type="InterPro" id="IPR050725">
    <property type="entry name" value="CysQ/Inositol_MonoPase"/>
</dbReference>
<dbReference type="Gene3D" id="3.30.540.10">
    <property type="entry name" value="Fructose-1,6-Bisphosphatase, subunit A, domain 1"/>
    <property type="match status" value="1"/>
</dbReference>
<feature type="binding site" evidence="2">
    <location>
        <position position="89"/>
    </location>
    <ligand>
        <name>Mg(2+)</name>
        <dbReference type="ChEBI" id="CHEBI:18420"/>
        <label>1</label>
        <note>catalytic</note>
    </ligand>
</feature>
<comment type="catalytic activity">
    <reaction evidence="1">
        <text>adenosine 3',5'-bisphosphate + H2O = AMP + phosphate</text>
        <dbReference type="Rhea" id="RHEA:10040"/>
        <dbReference type="ChEBI" id="CHEBI:15377"/>
        <dbReference type="ChEBI" id="CHEBI:43474"/>
        <dbReference type="ChEBI" id="CHEBI:58343"/>
        <dbReference type="ChEBI" id="CHEBI:456215"/>
        <dbReference type="EC" id="3.1.3.7"/>
    </reaction>
</comment>
<dbReference type="SUPFAM" id="SSF56655">
    <property type="entry name" value="Carbohydrate phosphatase"/>
    <property type="match status" value="1"/>
</dbReference>
<keyword evidence="1" id="KW-1003">Cell membrane</keyword>
<dbReference type="NCBIfam" id="TIGR01331">
    <property type="entry name" value="bisphos_cysQ"/>
    <property type="match status" value="1"/>
</dbReference>
<comment type="similarity">
    <text evidence="1">Belongs to the inositol monophosphatase superfamily. CysQ family.</text>
</comment>
<dbReference type="RefSeq" id="WP_059138707.1">
    <property type="nucleotide sequence ID" value="NZ_LMBR01000088.1"/>
</dbReference>
<dbReference type="Pfam" id="PF00459">
    <property type="entry name" value="Inositol_P"/>
    <property type="match status" value="1"/>
</dbReference>
<comment type="subcellular location">
    <subcellularLocation>
        <location evidence="1">Cell membrane</location>
        <topology evidence="1">Peripheral membrane protein</topology>
        <orientation evidence="1">Cytoplasmic side</orientation>
    </subcellularLocation>
</comment>
<dbReference type="PANTHER" id="PTHR43028">
    <property type="entry name" value="3'(2'),5'-BISPHOSPHATE NUCLEOTIDASE 1"/>
    <property type="match status" value="1"/>
</dbReference>
<dbReference type="Gene3D" id="3.40.190.80">
    <property type="match status" value="1"/>
</dbReference>
<dbReference type="HAMAP" id="MF_02095">
    <property type="entry name" value="CysQ"/>
    <property type="match status" value="1"/>
</dbReference>
<dbReference type="GO" id="GO:0000103">
    <property type="term" value="P:sulfate assimilation"/>
    <property type="evidence" value="ECO:0007669"/>
    <property type="project" value="TreeGrafter"/>
</dbReference>
<feature type="binding site" evidence="2">
    <location>
        <position position="88"/>
    </location>
    <ligand>
        <name>Mg(2+)</name>
        <dbReference type="ChEBI" id="CHEBI:18420"/>
        <label>1</label>
        <note>catalytic</note>
    </ligand>
</feature>
<feature type="binding site" evidence="2">
    <location>
        <position position="66"/>
    </location>
    <ligand>
        <name>Mg(2+)</name>
        <dbReference type="ChEBI" id="CHEBI:18420"/>
        <label>1</label>
        <note>catalytic</note>
    </ligand>
</feature>
<dbReference type="CDD" id="cd01638">
    <property type="entry name" value="CysQ"/>
    <property type="match status" value="1"/>
</dbReference>
<dbReference type="GO" id="GO:0008441">
    <property type="term" value="F:3'(2'),5'-bisphosphate nucleotidase activity"/>
    <property type="evidence" value="ECO:0007669"/>
    <property type="project" value="UniProtKB-UniRule"/>
</dbReference>
<feature type="binding site" evidence="2">
    <location>
        <position position="226"/>
    </location>
    <ligand>
        <name>Mg(2+)</name>
        <dbReference type="ChEBI" id="CHEBI:18420"/>
        <label>1</label>
        <note>catalytic</note>
    </ligand>
</feature>
<dbReference type="InterPro" id="IPR006240">
    <property type="entry name" value="CysQ"/>
</dbReference>
<dbReference type="GO" id="GO:0050427">
    <property type="term" value="P:3'-phosphoadenosine 5'-phosphosulfate metabolic process"/>
    <property type="evidence" value="ECO:0007669"/>
    <property type="project" value="TreeGrafter"/>
</dbReference>
<sequence length="265" mass="29445">MFPSPETGIAVQTALEAGELILECYGSEEIQTEYKPDNSPLTTADRNSNEIILQKLLETGLPVLSEEGEPIPYEERKEWPAFWMVDPLDGTREFLAGNGEFTVNIALIRDGHPVLGVIYAPAKEQLYFASKEEGAFFIDGARSLIASPDRLAEAARKLPFSSNPDSFRIVASRSHMDEKTLSYLERLRQNNPDLDVLRCGSSLKFCMVASGEVHSYPRFSPTMEWDTAAGHAILNASGRTLIDTLTGRELLYNKEDLQNPGFIAQ</sequence>
<dbReference type="PRINTS" id="PR00377">
    <property type="entry name" value="IMPHPHTASES"/>
</dbReference>
<dbReference type="EMBL" id="LMBR01000088">
    <property type="protein sequence ID" value="KUL30574.1"/>
    <property type="molecule type" value="Genomic_DNA"/>
</dbReference>
<evidence type="ECO:0000256" key="2">
    <source>
        <dbReference type="PIRSR" id="PIRSR600760-2"/>
    </source>
</evidence>
<comment type="cofactor">
    <cofactor evidence="1 2">
        <name>Mg(2+)</name>
        <dbReference type="ChEBI" id="CHEBI:18420"/>
    </cofactor>
</comment>
<feature type="binding site" evidence="1">
    <location>
        <position position="226"/>
    </location>
    <ligand>
        <name>substrate</name>
    </ligand>
</feature>
<evidence type="ECO:0000313" key="3">
    <source>
        <dbReference type="EMBL" id="KUL30574.1"/>
    </source>
</evidence>